<dbReference type="Proteomes" id="UP001154282">
    <property type="component" value="Unassembled WGS sequence"/>
</dbReference>
<dbReference type="InterPro" id="IPR042277">
    <property type="entry name" value="IST1-like"/>
</dbReference>
<dbReference type="GO" id="GO:0015031">
    <property type="term" value="P:protein transport"/>
    <property type="evidence" value="ECO:0007669"/>
    <property type="project" value="InterPro"/>
</dbReference>
<dbReference type="Pfam" id="PF03398">
    <property type="entry name" value="Ist1"/>
    <property type="match status" value="1"/>
</dbReference>
<protein>
    <recommendedName>
        <fullName evidence="4">IST1-like protein</fullName>
    </recommendedName>
</protein>
<dbReference type="InterPro" id="IPR005061">
    <property type="entry name" value="Ist1"/>
</dbReference>
<dbReference type="Gene3D" id="1.20.1260.60">
    <property type="entry name" value="Vacuolar protein sorting-associated protein Ist1"/>
    <property type="match status" value="1"/>
</dbReference>
<keyword evidence="3" id="KW-1185">Reference proteome</keyword>
<dbReference type="AlphaFoldDB" id="A0AAV0MXT2"/>
<comment type="similarity">
    <text evidence="1">Belongs to the IST1 family.</text>
</comment>
<accession>A0AAV0MXT2</accession>
<name>A0AAV0MXT2_9ROSI</name>
<organism evidence="2 3">
    <name type="scientific">Linum tenue</name>
    <dbReference type="NCBI Taxonomy" id="586396"/>
    <lineage>
        <taxon>Eukaryota</taxon>
        <taxon>Viridiplantae</taxon>
        <taxon>Streptophyta</taxon>
        <taxon>Embryophyta</taxon>
        <taxon>Tracheophyta</taxon>
        <taxon>Spermatophyta</taxon>
        <taxon>Magnoliopsida</taxon>
        <taxon>eudicotyledons</taxon>
        <taxon>Gunneridae</taxon>
        <taxon>Pentapetalae</taxon>
        <taxon>rosids</taxon>
        <taxon>fabids</taxon>
        <taxon>Malpighiales</taxon>
        <taxon>Linaceae</taxon>
        <taxon>Linum</taxon>
    </lineage>
</organism>
<reference evidence="2" key="1">
    <citation type="submission" date="2022-08" db="EMBL/GenBank/DDBJ databases">
        <authorList>
            <person name="Gutierrez-Valencia J."/>
        </authorList>
    </citation>
    <scope>NUCLEOTIDE SEQUENCE</scope>
</reference>
<sequence>MIKKLQALLGKSFKASRYKTLSDLVISRIAYLERQHKARCSQATDDVAQLLAQGHLDRALLRVEHAIREQNVLDSYAMIENYCHLISERLVVVETQECPDELKETISSLIFASSRCAEFPELQEIRGIFQLRFGKEFIARAIELRNNCGVNPKVCSKRGTRKMVTKHLLKQQF</sequence>
<evidence type="ECO:0000313" key="3">
    <source>
        <dbReference type="Proteomes" id="UP001154282"/>
    </source>
</evidence>
<comment type="caution">
    <text evidence="2">The sequence shown here is derived from an EMBL/GenBank/DDBJ whole genome shotgun (WGS) entry which is preliminary data.</text>
</comment>
<dbReference type="PANTHER" id="PTHR12161">
    <property type="entry name" value="IST1 FAMILY MEMBER"/>
    <property type="match status" value="1"/>
</dbReference>
<evidence type="ECO:0000256" key="1">
    <source>
        <dbReference type="ARBA" id="ARBA00005536"/>
    </source>
</evidence>
<evidence type="ECO:0008006" key="4">
    <source>
        <dbReference type="Google" id="ProtNLM"/>
    </source>
</evidence>
<dbReference type="EMBL" id="CAMGYJ010000007">
    <property type="protein sequence ID" value="CAI0451089.1"/>
    <property type="molecule type" value="Genomic_DNA"/>
</dbReference>
<dbReference type="FunFam" id="1.20.1260.60:FF:000002">
    <property type="entry name" value="Vacuolar protein sorting-associated protein IST1"/>
    <property type="match status" value="1"/>
</dbReference>
<dbReference type="PANTHER" id="PTHR12161:SF59">
    <property type="entry name" value="IST1-LIKE PROTEIN"/>
    <property type="match status" value="1"/>
</dbReference>
<proteinExistence type="inferred from homology"/>
<evidence type="ECO:0000313" key="2">
    <source>
        <dbReference type="EMBL" id="CAI0451089.1"/>
    </source>
</evidence>
<gene>
    <name evidence="2" type="ORF">LITE_LOCUS30745</name>
</gene>